<dbReference type="VEuPathDB" id="MicrosporidiaDB:NBO_55g0004"/>
<organism evidence="1 2">
    <name type="scientific">Nosema bombycis (strain CQ1 / CVCC 102059)</name>
    <name type="common">Microsporidian parasite</name>
    <name type="synonym">Pebrine of silkworm</name>
    <dbReference type="NCBI Taxonomy" id="578461"/>
    <lineage>
        <taxon>Eukaryota</taxon>
        <taxon>Fungi</taxon>
        <taxon>Fungi incertae sedis</taxon>
        <taxon>Microsporidia</taxon>
        <taxon>Nosematidae</taxon>
        <taxon>Nosema</taxon>
    </lineage>
</organism>
<dbReference type="OMA" id="LENEYEW"/>
<dbReference type="HOGENOM" id="CLU_1475571_0_0_1"/>
<sequence>MEISMIREQLQKLNLTLENIQMKTKTNLKLKKYIPEFKLDSYKEKLKSSVRLYIEQLMNQIAAKHKEINKEEILKRQEYAERQIKHYNKLIKEYDSEKINTIKNLISTIEHLKEYDSNPLPTIHVSEEDTVKIFKFLSEIRLEDKYAYLKDYLQRKIKFEYKVPTQKEIETLERLKEFLNKKL</sequence>
<name>R0M777_NOSB1</name>
<protein>
    <submittedName>
        <fullName evidence="1">Uncharacterized protein</fullName>
    </submittedName>
</protein>
<dbReference type="Proteomes" id="UP000016927">
    <property type="component" value="Unassembled WGS sequence"/>
</dbReference>
<accession>R0M777</accession>
<dbReference type="EMBL" id="KB908963">
    <property type="protein sequence ID" value="EOB13839.1"/>
    <property type="molecule type" value="Genomic_DNA"/>
</dbReference>
<evidence type="ECO:0000313" key="2">
    <source>
        <dbReference type="Proteomes" id="UP000016927"/>
    </source>
</evidence>
<proteinExistence type="predicted"/>
<keyword evidence="2" id="KW-1185">Reference proteome</keyword>
<reference evidence="1 2" key="1">
    <citation type="journal article" date="2013" name="BMC Genomics">
        <title>Comparative genomics of parasitic silkworm microsporidia reveal an association between genome expansion and host adaptation.</title>
        <authorList>
            <person name="Pan G."/>
            <person name="Xu J."/>
            <person name="Li T."/>
            <person name="Xia Q."/>
            <person name="Liu S.L."/>
            <person name="Zhang G."/>
            <person name="Li S."/>
            <person name="Li C."/>
            <person name="Liu H."/>
            <person name="Yang L."/>
            <person name="Liu T."/>
            <person name="Zhang X."/>
            <person name="Wu Z."/>
            <person name="Fan W."/>
            <person name="Dang X."/>
            <person name="Xiang H."/>
            <person name="Tao M."/>
            <person name="Li Y."/>
            <person name="Hu J."/>
            <person name="Li Z."/>
            <person name="Lin L."/>
            <person name="Luo J."/>
            <person name="Geng L."/>
            <person name="Wang L."/>
            <person name="Long M."/>
            <person name="Wan Y."/>
            <person name="He N."/>
            <person name="Zhang Z."/>
            <person name="Lu C."/>
            <person name="Keeling P.J."/>
            <person name="Wang J."/>
            <person name="Xiang Z."/>
            <person name="Zhou Z."/>
        </authorList>
    </citation>
    <scope>NUCLEOTIDE SEQUENCE [LARGE SCALE GENOMIC DNA]</scope>
    <source>
        <strain evidence="2">CQ1 / CVCC 102059</strain>
    </source>
</reference>
<gene>
    <name evidence="1" type="ORF">NBO_55g0004</name>
</gene>
<evidence type="ECO:0000313" key="1">
    <source>
        <dbReference type="EMBL" id="EOB13839.1"/>
    </source>
</evidence>
<dbReference type="OrthoDB" id="2192373at2759"/>
<dbReference type="AlphaFoldDB" id="R0M777"/>